<feature type="region of interest" description="Disordered" evidence="1">
    <location>
        <begin position="204"/>
        <end position="230"/>
    </location>
</feature>
<reference evidence="3" key="1">
    <citation type="submission" date="2021-03" db="EMBL/GenBank/DDBJ databases">
        <title>Revisited historic fungal species revealed as producer of novel bioactive compounds through whole genome sequencing and comparative genomics.</title>
        <authorList>
            <person name="Vignolle G.A."/>
            <person name="Hochenegger N."/>
            <person name="Mach R.L."/>
            <person name="Mach-Aigner A.R."/>
            <person name="Javad Rahimi M."/>
            <person name="Salim K.A."/>
            <person name="Chan C.M."/>
            <person name="Lim L.B.L."/>
            <person name="Cai F."/>
            <person name="Druzhinina I.S."/>
            <person name="U'Ren J.M."/>
            <person name="Derntl C."/>
        </authorList>
    </citation>
    <scope>NUCLEOTIDE SEQUENCE</scope>
    <source>
        <strain evidence="3">TUCIM 5799</strain>
    </source>
</reference>
<dbReference type="PANTHER" id="PTHR46535:SF1">
    <property type="entry name" value="NEDD4-BINDING PROTEIN 2"/>
    <property type="match status" value="1"/>
</dbReference>
<evidence type="ECO:0000313" key="4">
    <source>
        <dbReference type="Proteomes" id="UP000829685"/>
    </source>
</evidence>
<proteinExistence type="predicted"/>
<dbReference type="GO" id="GO:0004519">
    <property type="term" value="F:endonuclease activity"/>
    <property type="evidence" value="ECO:0007669"/>
    <property type="project" value="TreeGrafter"/>
</dbReference>
<comment type="caution">
    <text evidence="3">The sequence shown here is derived from an EMBL/GenBank/DDBJ whole genome shotgun (WGS) entry which is preliminary data.</text>
</comment>
<feature type="compositionally biased region" description="Basic and acidic residues" evidence="1">
    <location>
        <begin position="80"/>
        <end position="92"/>
    </location>
</feature>
<dbReference type="InterPro" id="IPR052772">
    <property type="entry name" value="Endo/PolyKinase_Domain-Protein"/>
</dbReference>
<dbReference type="Pfam" id="PF26286">
    <property type="entry name" value="UBA_10"/>
    <property type="match status" value="1"/>
</dbReference>
<protein>
    <recommendedName>
        <fullName evidence="2">Smr domain-containing protein</fullName>
    </recommendedName>
</protein>
<feature type="region of interest" description="Disordered" evidence="1">
    <location>
        <begin position="56"/>
        <end position="123"/>
    </location>
</feature>
<dbReference type="Proteomes" id="UP000829685">
    <property type="component" value="Unassembled WGS sequence"/>
</dbReference>
<dbReference type="PANTHER" id="PTHR46535">
    <property type="entry name" value="NEDD4-BINDING PROTEIN 2"/>
    <property type="match status" value="1"/>
</dbReference>
<feature type="domain" description="Smr" evidence="2">
    <location>
        <begin position="457"/>
        <end position="540"/>
    </location>
</feature>
<evidence type="ECO:0000313" key="3">
    <source>
        <dbReference type="EMBL" id="KAI1880721.1"/>
    </source>
</evidence>
<dbReference type="SUPFAM" id="SSF160443">
    <property type="entry name" value="SMR domain-like"/>
    <property type="match status" value="1"/>
</dbReference>
<name>A0A9Q0AVF8_9PEZI</name>
<feature type="compositionally biased region" description="Polar residues" evidence="1">
    <location>
        <begin position="357"/>
        <end position="366"/>
    </location>
</feature>
<dbReference type="AlphaFoldDB" id="A0A9Q0AVF8"/>
<dbReference type="InterPro" id="IPR036063">
    <property type="entry name" value="Smr_dom_sf"/>
</dbReference>
<dbReference type="EMBL" id="JAFIMR010000002">
    <property type="protein sequence ID" value="KAI1880721.1"/>
    <property type="molecule type" value="Genomic_DNA"/>
</dbReference>
<dbReference type="InterPro" id="IPR002625">
    <property type="entry name" value="Smr_dom"/>
</dbReference>
<dbReference type="InterPro" id="IPR058864">
    <property type="entry name" value="UBA_10"/>
</dbReference>
<gene>
    <name evidence="3" type="ORF">JX265_000961</name>
</gene>
<feature type="compositionally biased region" description="Low complexity" evidence="1">
    <location>
        <begin position="212"/>
        <end position="229"/>
    </location>
</feature>
<accession>A0A9Q0AVF8</accession>
<sequence>MEDPSTKLVDELCSLLDEATILSICSDYDLTKPDEFQAAREILLSISKDVEAEEATGFNPSGLGANEVVDINGAGADEPGETRNVTESDLKSNDGFTSATESSAPQSVLSTGSSKTSTQDAPEPIHLGLFDGLSNHEKEIRLGEMFTLLKPIDVKLALQKAKGDADLALDVLLNTEHLEQMGQRLKGVDGFYVADDAVQAKKRKGKKKKGFGRISESANSSSTNVSVDSKANDETHQQNIAFLADRLPLQESDVATIYYQHDSSMGATVVQFLDNYMMALGIEPTQTCRSRDADDLAKEFSWIPTKYITPILEITAPTRQHALDIIHILADYYEKPAYLKYDVSYRVAAPRLDIETPENSSSNTRGGKSWSALAKAGPPSLNQTLSPQSPVLSSSDFAALRDQSYNYAGATFKKGGLYRQAAVVYSERGRELAQSRRQATSAEAAYMVDRTSTHNKIDLHGITVQDGVDIALERVRRWWESLGEDRARKAKDGFTIVTGLGRHSADGKSRLRINVCKALVADGWKVEVLTGQYLVTGRRR</sequence>
<dbReference type="Gene3D" id="3.30.1370.110">
    <property type="match status" value="1"/>
</dbReference>
<evidence type="ECO:0000256" key="1">
    <source>
        <dbReference type="SAM" id="MobiDB-lite"/>
    </source>
</evidence>
<dbReference type="PROSITE" id="PS50828">
    <property type="entry name" value="SMR"/>
    <property type="match status" value="1"/>
</dbReference>
<evidence type="ECO:0000259" key="2">
    <source>
        <dbReference type="PROSITE" id="PS50828"/>
    </source>
</evidence>
<organism evidence="3 4">
    <name type="scientific">Neoarthrinium moseri</name>
    <dbReference type="NCBI Taxonomy" id="1658444"/>
    <lineage>
        <taxon>Eukaryota</taxon>
        <taxon>Fungi</taxon>
        <taxon>Dikarya</taxon>
        <taxon>Ascomycota</taxon>
        <taxon>Pezizomycotina</taxon>
        <taxon>Sordariomycetes</taxon>
        <taxon>Xylariomycetidae</taxon>
        <taxon>Amphisphaeriales</taxon>
        <taxon>Apiosporaceae</taxon>
        <taxon>Neoarthrinium</taxon>
    </lineage>
</organism>
<feature type="compositionally biased region" description="Polar residues" evidence="1">
    <location>
        <begin position="94"/>
        <end position="120"/>
    </location>
</feature>
<feature type="region of interest" description="Disordered" evidence="1">
    <location>
        <begin position="355"/>
        <end position="388"/>
    </location>
</feature>
<keyword evidence="4" id="KW-1185">Reference proteome</keyword>
<dbReference type="GO" id="GO:0005634">
    <property type="term" value="C:nucleus"/>
    <property type="evidence" value="ECO:0007669"/>
    <property type="project" value="TreeGrafter"/>
</dbReference>